<feature type="compositionally biased region" description="Pro residues" evidence="1">
    <location>
        <begin position="451"/>
        <end position="461"/>
    </location>
</feature>
<feature type="region of interest" description="Disordered" evidence="1">
    <location>
        <begin position="147"/>
        <end position="176"/>
    </location>
</feature>
<protein>
    <submittedName>
        <fullName evidence="2">Uncharacterized protein</fullName>
    </submittedName>
</protein>
<evidence type="ECO:0000313" key="3">
    <source>
        <dbReference type="Proteomes" id="UP000605986"/>
    </source>
</evidence>
<reference evidence="2" key="1">
    <citation type="submission" date="2020-01" db="EMBL/GenBank/DDBJ databases">
        <title>Identification and distribution of gene clusters putatively required for synthesis of sphingolipid metabolism inhibitors in phylogenetically diverse species of the filamentous fungus Fusarium.</title>
        <authorList>
            <person name="Kim H.-S."/>
            <person name="Busman M."/>
            <person name="Brown D.W."/>
            <person name="Divon H."/>
            <person name="Uhlig S."/>
            <person name="Proctor R.H."/>
        </authorList>
    </citation>
    <scope>NUCLEOTIDE SEQUENCE</scope>
    <source>
        <strain evidence="2">NRRL 53441</strain>
    </source>
</reference>
<gene>
    <name evidence="2" type="ORF">F53441_12764</name>
</gene>
<feature type="non-terminal residue" evidence="2">
    <location>
        <position position="543"/>
    </location>
</feature>
<organism evidence="2 3">
    <name type="scientific">Fusarium austroafricanum</name>
    <dbReference type="NCBI Taxonomy" id="2364996"/>
    <lineage>
        <taxon>Eukaryota</taxon>
        <taxon>Fungi</taxon>
        <taxon>Dikarya</taxon>
        <taxon>Ascomycota</taxon>
        <taxon>Pezizomycotina</taxon>
        <taxon>Sordariomycetes</taxon>
        <taxon>Hypocreomycetidae</taxon>
        <taxon>Hypocreales</taxon>
        <taxon>Nectriaceae</taxon>
        <taxon>Fusarium</taxon>
        <taxon>Fusarium concolor species complex</taxon>
    </lineage>
</organism>
<feature type="compositionally biased region" description="Basic and acidic residues" evidence="1">
    <location>
        <begin position="327"/>
        <end position="449"/>
    </location>
</feature>
<evidence type="ECO:0000313" key="2">
    <source>
        <dbReference type="EMBL" id="KAF4438483.1"/>
    </source>
</evidence>
<feature type="compositionally biased region" description="Low complexity" evidence="1">
    <location>
        <begin position="164"/>
        <end position="176"/>
    </location>
</feature>
<accession>A0A8H4NMK5</accession>
<dbReference type="Proteomes" id="UP000605986">
    <property type="component" value="Unassembled WGS sequence"/>
</dbReference>
<feature type="region of interest" description="Disordered" evidence="1">
    <location>
        <begin position="303"/>
        <end position="543"/>
    </location>
</feature>
<feature type="compositionally biased region" description="Pro residues" evidence="1">
    <location>
        <begin position="471"/>
        <end position="481"/>
    </location>
</feature>
<comment type="caution">
    <text evidence="2">The sequence shown here is derived from an EMBL/GenBank/DDBJ whole genome shotgun (WGS) entry which is preliminary data.</text>
</comment>
<evidence type="ECO:0000256" key="1">
    <source>
        <dbReference type="SAM" id="MobiDB-lite"/>
    </source>
</evidence>
<name>A0A8H4NMK5_9HYPO</name>
<dbReference type="AlphaFoldDB" id="A0A8H4NMK5"/>
<feature type="compositionally biased region" description="Pro residues" evidence="1">
    <location>
        <begin position="492"/>
        <end position="504"/>
    </location>
</feature>
<dbReference type="OrthoDB" id="5103356at2759"/>
<dbReference type="EMBL" id="JAADJG010000725">
    <property type="protein sequence ID" value="KAF4438483.1"/>
    <property type="molecule type" value="Genomic_DNA"/>
</dbReference>
<proteinExistence type="predicted"/>
<sequence length="543" mass="61267">MRYNALAVMALVNGLAQANRFDWQSESKVDVAKHHHKSPTDPVFKVEVKEEHQAVDKDQLDADINKKKDEDERVELVVEGAKHGSQGNVEAKVYTPAEVEKLKMEKGKAEEERREAKKLEKLEGKKLEKLEGKKLEKLEDKLKKKKEELEAAETGGRRHHHSSHSSSSDPTYTSYGNPTVTTTTTYYHHTTHSHKGPYTLDGETFDYIHKPKLHHHTSYTTHEPSLSPDCVGDRCGRKPCNKCDGNWAQPGCWHCKNHESPGEEAAEAVAKTFEHASKKTKVKDDANAMTYTYGDKTVIVPKETKAPEAPQVEEPHKARPKVIVVEQPKKESKEEKKYEEEKEGEKEGEKEEEKKYEEKPKHKYPEEKPKHKYLKEEHKHEYPKEEHKKENICDKVQHNGEPSICDKLKHQHKPELHKVHEPKKEDICDKVKGCHSHGEAPAPHYHEVKPAPAPDPAPEPAPNYHEHKPKPAPAPALPPQYPEKKPEEINPAPVPAPAPAPAPAPNLEVKPEEVRPVPVPAPAPGQPERKSGEARPVPVPAPA</sequence>
<keyword evidence="3" id="KW-1185">Reference proteome</keyword>